<feature type="domain" description="F-box" evidence="1">
    <location>
        <begin position="4"/>
        <end position="48"/>
    </location>
</feature>
<proteinExistence type="predicted"/>
<dbReference type="Proteomes" id="UP000800200">
    <property type="component" value="Unassembled WGS sequence"/>
</dbReference>
<evidence type="ECO:0000259" key="1">
    <source>
        <dbReference type="Pfam" id="PF00646"/>
    </source>
</evidence>
<dbReference type="Pfam" id="PF00646">
    <property type="entry name" value="F-box"/>
    <property type="match status" value="1"/>
</dbReference>
<reference evidence="2" key="1">
    <citation type="journal article" date="2020" name="Stud. Mycol.">
        <title>101 Dothideomycetes genomes: a test case for predicting lifestyles and emergence of pathogens.</title>
        <authorList>
            <person name="Haridas S."/>
            <person name="Albert R."/>
            <person name="Binder M."/>
            <person name="Bloem J."/>
            <person name="Labutti K."/>
            <person name="Salamov A."/>
            <person name="Andreopoulos B."/>
            <person name="Baker S."/>
            <person name="Barry K."/>
            <person name="Bills G."/>
            <person name="Bluhm B."/>
            <person name="Cannon C."/>
            <person name="Castanera R."/>
            <person name="Culley D."/>
            <person name="Daum C."/>
            <person name="Ezra D."/>
            <person name="Gonzalez J."/>
            <person name="Henrissat B."/>
            <person name="Kuo A."/>
            <person name="Liang C."/>
            <person name="Lipzen A."/>
            <person name="Lutzoni F."/>
            <person name="Magnuson J."/>
            <person name="Mondo S."/>
            <person name="Nolan M."/>
            <person name="Ohm R."/>
            <person name="Pangilinan J."/>
            <person name="Park H.-J."/>
            <person name="Ramirez L."/>
            <person name="Alfaro M."/>
            <person name="Sun H."/>
            <person name="Tritt A."/>
            <person name="Yoshinaga Y."/>
            <person name="Zwiers L.-H."/>
            <person name="Turgeon B."/>
            <person name="Goodwin S."/>
            <person name="Spatafora J."/>
            <person name="Crous P."/>
            <person name="Grigoriev I."/>
        </authorList>
    </citation>
    <scope>NUCLEOTIDE SEQUENCE</scope>
    <source>
        <strain evidence="2">CBS 207.26</strain>
    </source>
</reference>
<evidence type="ECO:0000313" key="2">
    <source>
        <dbReference type="EMBL" id="KAF2186943.1"/>
    </source>
</evidence>
<dbReference type="OrthoDB" id="3556572at2759"/>
<name>A0A6A6E6Z7_9PEZI</name>
<keyword evidence="3" id="KW-1185">Reference proteome</keyword>
<evidence type="ECO:0000313" key="3">
    <source>
        <dbReference type="Proteomes" id="UP000800200"/>
    </source>
</evidence>
<dbReference type="InterPro" id="IPR001810">
    <property type="entry name" value="F-box_dom"/>
</dbReference>
<dbReference type="AlphaFoldDB" id="A0A6A6E6Z7"/>
<protein>
    <recommendedName>
        <fullName evidence="1">F-box domain-containing protein</fullName>
    </recommendedName>
</protein>
<accession>A0A6A6E6Z7</accession>
<gene>
    <name evidence="2" type="ORF">K469DRAFT_120042</name>
</gene>
<organism evidence="2 3">
    <name type="scientific">Zopfia rhizophila CBS 207.26</name>
    <dbReference type="NCBI Taxonomy" id="1314779"/>
    <lineage>
        <taxon>Eukaryota</taxon>
        <taxon>Fungi</taxon>
        <taxon>Dikarya</taxon>
        <taxon>Ascomycota</taxon>
        <taxon>Pezizomycotina</taxon>
        <taxon>Dothideomycetes</taxon>
        <taxon>Dothideomycetes incertae sedis</taxon>
        <taxon>Zopfiaceae</taxon>
        <taxon>Zopfia</taxon>
    </lineage>
</organism>
<sequence length="514" mass="59374">MTGLEDLNEDILFLVLQYLEAERSIFLRRLRLVSWRLKDFAESQMFKRITVGDEEDLIDSTNRFIERLLDPNDKLSRHVRDFTVASFEGNDASSCLNSSLFVKLMDGFQGLDSFSWNVDTPIPRDILDAFQIRWPHTHLCVRTARFDKVLFSFPQLYQLDISVPCKERHSVNTLSLFRKLKEILVQSSSLRVLSLNIHRDPYIHRLGLAEVDRGSLNLPLDPGDQLPPLEELTIEARDYDMNTEYCGRWFECMDWKKLCRLKFKSWCPHEFFMFFTNKIPNVESLQFGYFRGRSRGISIFAGEAQGLNVAGTFIISVNSLRELIIQAQGTNFYESPWDVIAQKHGDSMRRLTIACHDSDLLMESTMDMKGLEMLSSYFPFLQNLDLVLSLTRDYKSGGYAWPAGTITALGQLNFLKSLKISARLQMEGDRPLMVCILPYSRGLVIELWNAFFEHDPTSELITVIVRFWRWEDSGPLPFEEHSTVRMRTNEVVYVGSKPNGELKVTIHGDLGNLK</sequence>
<dbReference type="Gene3D" id="3.80.10.10">
    <property type="entry name" value="Ribonuclease Inhibitor"/>
    <property type="match status" value="1"/>
</dbReference>
<dbReference type="EMBL" id="ML994628">
    <property type="protein sequence ID" value="KAF2186943.1"/>
    <property type="molecule type" value="Genomic_DNA"/>
</dbReference>
<dbReference type="InterPro" id="IPR032675">
    <property type="entry name" value="LRR_dom_sf"/>
</dbReference>